<proteinExistence type="predicted"/>
<dbReference type="Proteomes" id="UP000218164">
    <property type="component" value="Unassembled WGS sequence"/>
</dbReference>
<keyword evidence="1" id="KW-0472">Membrane</keyword>
<keyword evidence="1" id="KW-0812">Transmembrane</keyword>
<name>A0A2A2HTK7_9EURY</name>
<dbReference type="EMBL" id="LMVP01000212">
    <property type="protein sequence ID" value="PAV12616.1"/>
    <property type="molecule type" value="Genomic_DNA"/>
</dbReference>
<organism evidence="2 3">
    <name type="scientific">Methanosarcina spelaei</name>
    <dbReference type="NCBI Taxonomy" id="1036679"/>
    <lineage>
        <taxon>Archaea</taxon>
        <taxon>Methanobacteriati</taxon>
        <taxon>Methanobacteriota</taxon>
        <taxon>Stenosarchaea group</taxon>
        <taxon>Methanomicrobia</taxon>
        <taxon>Methanosarcinales</taxon>
        <taxon>Methanosarcinaceae</taxon>
        <taxon>Methanosarcina</taxon>
    </lineage>
</organism>
<evidence type="ECO:0000313" key="3">
    <source>
        <dbReference type="Proteomes" id="UP000218164"/>
    </source>
</evidence>
<gene>
    <name evidence="2" type="ORF">ASJ81_06045</name>
</gene>
<dbReference type="AlphaFoldDB" id="A0A2A2HTK7"/>
<feature type="transmembrane region" description="Helical" evidence="1">
    <location>
        <begin position="36"/>
        <end position="65"/>
    </location>
</feature>
<evidence type="ECO:0000256" key="1">
    <source>
        <dbReference type="SAM" id="Phobius"/>
    </source>
</evidence>
<evidence type="ECO:0000313" key="2">
    <source>
        <dbReference type="EMBL" id="PAV12616.1"/>
    </source>
</evidence>
<keyword evidence="3" id="KW-1185">Reference proteome</keyword>
<protein>
    <submittedName>
        <fullName evidence="2">Uncharacterized protein</fullName>
    </submittedName>
</protein>
<sequence>MEESIQNKIEEWKVVRSTIVEFDHILSNVRSLDITAIIVILGFAFQYSGFVFILVSALNFCLLLLEIHYHKYLNEIAYYAIDQRILKV</sequence>
<comment type="caution">
    <text evidence="2">The sequence shown here is derived from an EMBL/GenBank/DDBJ whole genome shotgun (WGS) entry which is preliminary data.</text>
</comment>
<accession>A0A2A2HTK7</accession>
<keyword evidence="1" id="KW-1133">Transmembrane helix</keyword>
<reference evidence="2 3" key="1">
    <citation type="journal article" date="2017" name="BMC Genomics">
        <title>Genomic analysis of methanogenic archaea reveals a shift towards energy conservation.</title>
        <authorList>
            <person name="Gilmore S.P."/>
            <person name="Henske J.K."/>
            <person name="Sexton J.A."/>
            <person name="Solomon K.V."/>
            <person name="Seppala S."/>
            <person name="Yoo J.I."/>
            <person name="Huyett L.M."/>
            <person name="Pressman A."/>
            <person name="Cogan J.Z."/>
            <person name="Kivenson V."/>
            <person name="Peng X."/>
            <person name="Tan Y."/>
            <person name="Valentine D.L."/>
            <person name="O'Malley M.A."/>
        </authorList>
    </citation>
    <scope>NUCLEOTIDE SEQUENCE [LARGE SCALE GENOMIC DNA]</scope>
    <source>
        <strain evidence="2 3">MC-15</strain>
    </source>
</reference>